<reference evidence="1 2" key="1">
    <citation type="submission" date="2019-03" db="EMBL/GenBank/DDBJ databases">
        <title>Deep-cultivation of Planctomycetes and their phenomic and genomic characterization uncovers novel biology.</title>
        <authorList>
            <person name="Wiegand S."/>
            <person name="Jogler M."/>
            <person name="Boedeker C."/>
            <person name="Pinto D."/>
            <person name="Vollmers J."/>
            <person name="Rivas-Marin E."/>
            <person name="Kohn T."/>
            <person name="Peeters S.H."/>
            <person name="Heuer A."/>
            <person name="Rast P."/>
            <person name="Oberbeckmann S."/>
            <person name="Bunk B."/>
            <person name="Jeske O."/>
            <person name="Meyerdierks A."/>
            <person name="Storesund J.E."/>
            <person name="Kallscheuer N."/>
            <person name="Luecker S."/>
            <person name="Lage O.M."/>
            <person name="Pohl T."/>
            <person name="Merkel B.J."/>
            <person name="Hornburger P."/>
            <person name="Mueller R.-W."/>
            <person name="Bruemmer F."/>
            <person name="Labrenz M."/>
            <person name="Spormann A.M."/>
            <person name="Op den Camp H."/>
            <person name="Overmann J."/>
            <person name="Amann R."/>
            <person name="Jetten M.S.M."/>
            <person name="Mascher T."/>
            <person name="Medema M.H."/>
            <person name="Devos D.P."/>
            <person name="Kaster A.-K."/>
            <person name="Ovreas L."/>
            <person name="Rohde M."/>
            <person name="Galperin M.Y."/>
            <person name="Jogler C."/>
        </authorList>
    </citation>
    <scope>NUCLEOTIDE SEQUENCE [LARGE SCALE GENOMIC DNA]</scope>
    <source>
        <strain evidence="1 2">Enr13</strain>
    </source>
</reference>
<accession>A0A518HZ45</accession>
<sequence length="618" mass="69716">MKLYQYDQAEIESEVAESAENFDPADYFAGLRLRIAIKTGVGQLIESVSEFSYDETKPELEQGLKAHDDMVTAFLERDILPDRRPFESELWQNTTTRELVQTALVYYHARLGNESAVERINQLLRDGPHHQRYACLVLLEGFELRDVPDLPEPWVESLQSLVRQRPHLLKLLASIASAKKLQQLVPSLLKARDGIDPDQANEISLEVIKVLSDKNQRLGILNELLTSLDHRELQSWFREISELHDDGEDANSNSEVIRPVLNQIFTTFSESEFREFLNSSRATNYPQFADEDHLEILRSIVATAQPSIAEDRAASRAAEAIVRLDPKRDLNLLFASKNCFNVFAKKLIGTLSEDEPETINAIAAEFLSNDQPYHKRLGRESVLLLWNECGPRGRELLVKHLSSVSLEGLQVLVWLAEEFTVQDASSLICKLGFAEMDPDELIERAQGKHRLTPGPSSVFTMMHICNRLCAFDGESGQIPPAYDFLIKTFCSATNGQLYADSIDIAPVNEDDEYSGWNISMVCNGEPCKFKVGNTGDCYDVAPVEKELHRVARKLGIKERFHLVIMESGSQCCEYFWGKKAAVTKLADRTAIPRAALTIDGMGDVRQSYVQRIHKAIDS</sequence>
<dbReference type="KEGG" id="snep:Enr13x_60270"/>
<evidence type="ECO:0000313" key="2">
    <source>
        <dbReference type="Proteomes" id="UP000319004"/>
    </source>
</evidence>
<keyword evidence="2" id="KW-1185">Reference proteome</keyword>
<protein>
    <submittedName>
        <fullName evidence="1">Uncharacterized protein</fullName>
    </submittedName>
</protein>
<dbReference type="AlphaFoldDB" id="A0A518HZ45"/>
<evidence type="ECO:0000313" key="1">
    <source>
        <dbReference type="EMBL" id="QDV46123.1"/>
    </source>
</evidence>
<dbReference type="EMBL" id="CP037423">
    <property type="protein sequence ID" value="QDV46123.1"/>
    <property type="molecule type" value="Genomic_DNA"/>
</dbReference>
<proteinExistence type="predicted"/>
<gene>
    <name evidence="1" type="ORF">Enr13x_60270</name>
</gene>
<dbReference type="Proteomes" id="UP000319004">
    <property type="component" value="Chromosome"/>
</dbReference>
<dbReference type="RefSeq" id="WP_145390287.1">
    <property type="nucleotide sequence ID" value="NZ_CP037423.1"/>
</dbReference>
<organism evidence="1 2">
    <name type="scientific">Stieleria neptunia</name>
    <dbReference type="NCBI Taxonomy" id="2527979"/>
    <lineage>
        <taxon>Bacteria</taxon>
        <taxon>Pseudomonadati</taxon>
        <taxon>Planctomycetota</taxon>
        <taxon>Planctomycetia</taxon>
        <taxon>Pirellulales</taxon>
        <taxon>Pirellulaceae</taxon>
        <taxon>Stieleria</taxon>
    </lineage>
</organism>
<name>A0A518HZ45_9BACT</name>